<evidence type="ECO:0000313" key="4">
    <source>
        <dbReference type="EMBL" id="KAL2828824.1"/>
    </source>
</evidence>
<protein>
    <recommendedName>
        <fullName evidence="6">Mid2 domain-containing protein</fullName>
    </recommendedName>
</protein>
<evidence type="ECO:0000313" key="5">
    <source>
        <dbReference type="Proteomes" id="UP001610446"/>
    </source>
</evidence>
<feature type="region of interest" description="Disordered" evidence="1">
    <location>
        <begin position="355"/>
        <end position="379"/>
    </location>
</feature>
<keyword evidence="5" id="KW-1185">Reference proteome</keyword>
<evidence type="ECO:0000256" key="2">
    <source>
        <dbReference type="SAM" id="Phobius"/>
    </source>
</evidence>
<dbReference type="Proteomes" id="UP001610446">
    <property type="component" value="Unassembled WGS sequence"/>
</dbReference>
<feature type="region of interest" description="Disordered" evidence="1">
    <location>
        <begin position="409"/>
        <end position="432"/>
    </location>
</feature>
<name>A0ABR4INK9_9EURO</name>
<feature type="region of interest" description="Disordered" evidence="1">
    <location>
        <begin position="261"/>
        <end position="283"/>
    </location>
</feature>
<proteinExistence type="predicted"/>
<feature type="signal peptide" evidence="3">
    <location>
        <begin position="1"/>
        <end position="20"/>
    </location>
</feature>
<feature type="compositionally biased region" description="Gly residues" evidence="1">
    <location>
        <begin position="415"/>
        <end position="424"/>
    </location>
</feature>
<comment type="caution">
    <text evidence="4">The sequence shown here is derived from an EMBL/GenBank/DDBJ whole genome shotgun (WGS) entry which is preliminary data.</text>
</comment>
<evidence type="ECO:0000256" key="3">
    <source>
        <dbReference type="SAM" id="SignalP"/>
    </source>
</evidence>
<keyword evidence="2" id="KW-1133">Transmembrane helix</keyword>
<keyword evidence="3" id="KW-0732">Signal</keyword>
<sequence length="462" mass="49162">MLPITSIWIAILIIIQSKLGNAVAVAVAVANPDPVERSNTHTSTKLSRDGNYFSGPLKADSESSSDLVYKVGDVLDISWTTTLDVFNVTLWQRLRSRGGNDTAGVLSGGNIFSKTSPTSTLTNISWVVQPYTLNLETSPTFFLSIDAYTYTNTNAAQKSLDYTEWPSTRFVSRAFNMTSSSSSSSTSPQSPPSSETDSDSAGTATTTSNTEEETTNTPETSLTSTGKIALGLGAGIGAPLISLLAIVVYFQVRSARRKDAAHGLGLGHSHSRGQLPPIPPPPPPPEMALAMGGMGMQAAQHHHHHQQHHLYPPLSMDPSANLGLGIVPHIQPLYRTPPSELPQKLAKPVVLPPWEVDASTSPSPDPDSAENAKDAKGGVARANTTITVLPRARPNPSPRSALGGVVVDRERGRRGPGLGEGTGPGKKRSMWSTRRVGQAGYNQQRESTITIGIPELPGENYI</sequence>
<organism evidence="4 5">
    <name type="scientific">Aspergillus pseudoustus</name>
    <dbReference type="NCBI Taxonomy" id="1810923"/>
    <lineage>
        <taxon>Eukaryota</taxon>
        <taxon>Fungi</taxon>
        <taxon>Dikarya</taxon>
        <taxon>Ascomycota</taxon>
        <taxon>Pezizomycotina</taxon>
        <taxon>Eurotiomycetes</taxon>
        <taxon>Eurotiomycetidae</taxon>
        <taxon>Eurotiales</taxon>
        <taxon>Aspergillaceae</taxon>
        <taxon>Aspergillus</taxon>
        <taxon>Aspergillus subgen. Nidulantes</taxon>
    </lineage>
</organism>
<accession>A0ABR4INK9</accession>
<dbReference type="EMBL" id="JBFXLU010000352">
    <property type="protein sequence ID" value="KAL2828824.1"/>
    <property type="molecule type" value="Genomic_DNA"/>
</dbReference>
<feature type="transmembrane region" description="Helical" evidence="2">
    <location>
        <begin position="228"/>
        <end position="250"/>
    </location>
</feature>
<feature type="region of interest" description="Disordered" evidence="1">
    <location>
        <begin position="178"/>
        <end position="223"/>
    </location>
</feature>
<keyword evidence="2" id="KW-0472">Membrane</keyword>
<evidence type="ECO:0000256" key="1">
    <source>
        <dbReference type="SAM" id="MobiDB-lite"/>
    </source>
</evidence>
<gene>
    <name evidence="4" type="ORF">BJY01DRAFT_255246</name>
</gene>
<evidence type="ECO:0008006" key="6">
    <source>
        <dbReference type="Google" id="ProtNLM"/>
    </source>
</evidence>
<feature type="chain" id="PRO_5045280977" description="Mid2 domain-containing protein" evidence="3">
    <location>
        <begin position="21"/>
        <end position="462"/>
    </location>
</feature>
<reference evidence="4 5" key="1">
    <citation type="submission" date="2024-07" db="EMBL/GenBank/DDBJ databases">
        <title>Section-level genome sequencing and comparative genomics of Aspergillus sections Usti and Cavernicolus.</title>
        <authorList>
            <consortium name="Lawrence Berkeley National Laboratory"/>
            <person name="Nybo J.L."/>
            <person name="Vesth T.C."/>
            <person name="Theobald S."/>
            <person name="Frisvad J.C."/>
            <person name="Larsen T.O."/>
            <person name="Kjaerboelling I."/>
            <person name="Rothschild-Mancinelli K."/>
            <person name="Lyhne E.K."/>
            <person name="Kogle M.E."/>
            <person name="Barry K."/>
            <person name="Clum A."/>
            <person name="Na H."/>
            <person name="Ledsgaard L."/>
            <person name="Lin J."/>
            <person name="Lipzen A."/>
            <person name="Kuo A."/>
            <person name="Riley R."/>
            <person name="Mondo S."/>
            <person name="Labutti K."/>
            <person name="Haridas S."/>
            <person name="Pangalinan J."/>
            <person name="Salamov A.A."/>
            <person name="Simmons B.A."/>
            <person name="Magnuson J.K."/>
            <person name="Chen J."/>
            <person name="Drula E."/>
            <person name="Henrissat B."/>
            <person name="Wiebenga A."/>
            <person name="Lubbers R.J."/>
            <person name="Gomes A.C."/>
            <person name="Makela M.R."/>
            <person name="Stajich J."/>
            <person name="Grigoriev I.V."/>
            <person name="Mortensen U.H."/>
            <person name="De Vries R.P."/>
            <person name="Baker S.E."/>
            <person name="Andersen M.R."/>
        </authorList>
    </citation>
    <scope>NUCLEOTIDE SEQUENCE [LARGE SCALE GENOMIC DNA]</scope>
    <source>
        <strain evidence="4 5">CBS 123904</strain>
    </source>
</reference>
<keyword evidence="2" id="KW-0812">Transmembrane</keyword>